<dbReference type="Pfam" id="PF00460">
    <property type="entry name" value="Flg_bb_rod"/>
    <property type="match status" value="1"/>
</dbReference>
<proteinExistence type="inferred from homology"/>
<evidence type="ECO:0000313" key="6">
    <source>
        <dbReference type="EMBL" id="AYE33409.1"/>
    </source>
</evidence>
<dbReference type="SUPFAM" id="SSF117143">
    <property type="entry name" value="Flagellar hook protein flgE"/>
    <property type="match status" value="1"/>
</dbReference>
<keyword evidence="6" id="KW-0966">Cell projection</keyword>
<dbReference type="NCBIfam" id="TIGR03506">
    <property type="entry name" value="FlgEFG_subfam"/>
    <property type="match status" value="1"/>
</dbReference>
<dbReference type="EMBL" id="CP099799">
    <property type="protein sequence ID" value="USR99987.1"/>
    <property type="molecule type" value="Genomic_DNA"/>
</dbReference>
<feature type="domain" description="Flagellar hook protein FlgE/F/G-like D1" evidence="5">
    <location>
        <begin position="96"/>
        <end position="136"/>
    </location>
</feature>
<evidence type="ECO:0000313" key="9">
    <source>
        <dbReference type="Proteomes" id="UP001055437"/>
    </source>
</evidence>
<dbReference type="GO" id="GO:0071978">
    <property type="term" value="P:bacterial-type flagellum-dependent swarming motility"/>
    <property type="evidence" value="ECO:0007669"/>
    <property type="project" value="TreeGrafter"/>
</dbReference>
<organism evidence="6 8">
    <name type="scientific">Clostridium septicum</name>
    <dbReference type="NCBI Taxonomy" id="1504"/>
    <lineage>
        <taxon>Bacteria</taxon>
        <taxon>Bacillati</taxon>
        <taxon>Bacillota</taxon>
        <taxon>Clostridia</taxon>
        <taxon>Eubacteriales</taxon>
        <taxon>Clostridiaceae</taxon>
        <taxon>Clostridium</taxon>
    </lineage>
</organism>
<comment type="subcellular location">
    <subcellularLocation>
        <location evidence="2">Bacterial flagellum basal body</location>
    </subcellularLocation>
</comment>
<dbReference type="Proteomes" id="UP000280586">
    <property type="component" value="Chromosome"/>
</dbReference>
<dbReference type="KEGG" id="csep:CP523_02495"/>
<dbReference type="InterPro" id="IPR020013">
    <property type="entry name" value="Flagellar_FlgE/F/G"/>
</dbReference>
<dbReference type="InterPro" id="IPR037925">
    <property type="entry name" value="FlgE/F/G-like"/>
</dbReference>
<dbReference type="PANTHER" id="PTHR30435:SF19">
    <property type="entry name" value="FLAGELLAR BASAL-BODY ROD PROTEIN FLGG"/>
    <property type="match status" value="1"/>
</dbReference>
<dbReference type="InterPro" id="IPR001444">
    <property type="entry name" value="Flag_bb_rod_N"/>
</dbReference>
<evidence type="ECO:0000259" key="5">
    <source>
        <dbReference type="Pfam" id="PF22692"/>
    </source>
</evidence>
<dbReference type="InterPro" id="IPR010930">
    <property type="entry name" value="Flg_bb/hook_C_dom"/>
</dbReference>
<gene>
    <name evidence="6" type="primary">flgG</name>
    <name evidence="6" type="ORF">CP523_02495</name>
    <name evidence="7" type="ORF">NH397_10825</name>
</gene>
<dbReference type="GeneID" id="303559547"/>
<sequence>MIRSLYTSVSGLISLENRQSNINNNMANANTTGFKGDNLAIKSFDEVMLQNRDKVSGNKNVTQKLGTLSLGAKIDSVDTMFTQGMLKSTNKPSDFAIDGRGFFAVKRGNETLFTRDGNFKVDNDGYLVNLSRDKVLGVNKTTGAMEPIFVGNNKFDLDKYNNLNIGGKITHTLSTADFEDYSKLKKIGDNYYRGDNPVYNARVTVKQGYLEASNINIANEMVEMMTTMRNFETNQKMIQTIDETLGKAANEVGSVR</sequence>
<reference evidence="6 8" key="1">
    <citation type="submission" date="2017-09" db="EMBL/GenBank/DDBJ databases">
        <authorList>
            <person name="Thomas P."/>
            <person name="Seyboldt C."/>
        </authorList>
    </citation>
    <scope>NUCLEOTIDE SEQUENCE [LARGE SCALE GENOMIC DNA]</scope>
    <source>
        <strain evidence="6 8">DSM 7534</strain>
    </source>
</reference>
<keyword evidence="2" id="KW-0975">Bacterial flagellum</keyword>
<feature type="domain" description="Flagellar basal-body/hook protein C-terminal" evidence="4">
    <location>
        <begin position="206"/>
        <end position="250"/>
    </location>
</feature>
<name>A0A9N7JJH4_CLOSE</name>
<dbReference type="Proteomes" id="UP001055437">
    <property type="component" value="Chromosome"/>
</dbReference>
<reference evidence="7" key="2">
    <citation type="submission" date="2022-06" db="EMBL/GenBank/DDBJ databases">
        <authorList>
            <person name="Holder M.E."/>
            <person name="Ajami N.J."/>
            <person name="Petrosino J.F."/>
        </authorList>
    </citation>
    <scope>NUCLEOTIDE SEQUENCE</scope>
    <source>
        <strain evidence="7">RMA 8861</strain>
    </source>
</reference>
<keyword evidence="6" id="KW-0969">Cilium</keyword>
<dbReference type="GO" id="GO:0009425">
    <property type="term" value="C:bacterial-type flagellum basal body"/>
    <property type="evidence" value="ECO:0007669"/>
    <property type="project" value="UniProtKB-SubCell"/>
</dbReference>
<keyword evidence="9" id="KW-1185">Reference proteome</keyword>
<comment type="similarity">
    <text evidence="1 2">Belongs to the flagella basal body rod proteins family.</text>
</comment>
<evidence type="ECO:0000256" key="2">
    <source>
        <dbReference type="RuleBase" id="RU362116"/>
    </source>
</evidence>
<evidence type="ECO:0000313" key="8">
    <source>
        <dbReference type="Proteomes" id="UP000280586"/>
    </source>
</evidence>
<keyword evidence="6" id="KW-0282">Flagellum</keyword>
<evidence type="ECO:0000313" key="7">
    <source>
        <dbReference type="EMBL" id="USR99987.1"/>
    </source>
</evidence>
<dbReference type="InterPro" id="IPR053967">
    <property type="entry name" value="LlgE_F_G-like_D1"/>
</dbReference>
<protein>
    <submittedName>
        <fullName evidence="6">Flagellar basal body rod protein FlgG</fullName>
    </submittedName>
    <submittedName>
        <fullName evidence="7">Flagellar hook-basal body complex protein</fullName>
    </submittedName>
</protein>
<dbReference type="AlphaFoldDB" id="A0A9N7JJH4"/>
<accession>A0A9N7JJH4</accession>
<dbReference type="OrthoDB" id="9800375at2"/>
<evidence type="ECO:0000256" key="1">
    <source>
        <dbReference type="ARBA" id="ARBA00009677"/>
    </source>
</evidence>
<dbReference type="RefSeq" id="WP_066673949.1">
    <property type="nucleotide sequence ID" value="NZ_CABMIZ010000003.1"/>
</dbReference>
<feature type="domain" description="Flagellar basal body rod protein N-terminal" evidence="3">
    <location>
        <begin position="5"/>
        <end position="35"/>
    </location>
</feature>
<dbReference type="EMBL" id="CP023671">
    <property type="protein sequence ID" value="AYE33409.1"/>
    <property type="molecule type" value="Genomic_DNA"/>
</dbReference>
<dbReference type="PANTHER" id="PTHR30435">
    <property type="entry name" value="FLAGELLAR PROTEIN"/>
    <property type="match status" value="1"/>
</dbReference>
<dbReference type="Pfam" id="PF22692">
    <property type="entry name" value="LlgE_F_G_D1"/>
    <property type="match status" value="1"/>
</dbReference>
<evidence type="ECO:0000259" key="4">
    <source>
        <dbReference type="Pfam" id="PF06429"/>
    </source>
</evidence>
<evidence type="ECO:0000259" key="3">
    <source>
        <dbReference type="Pfam" id="PF00460"/>
    </source>
</evidence>
<dbReference type="Pfam" id="PF06429">
    <property type="entry name" value="Flg_bbr_C"/>
    <property type="match status" value="1"/>
</dbReference>